<name>A0A323UYE5_9RHOO</name>
<protein>
    <submittedName>
        <fullName evidence="2">Uncharacterized protein</fullName>
    </submittedName>
</protein>
<evidence type="ECO:0000313" key="3">
    <source>
        <dbReference type="Proteomes" id="UP000248259"/>
    </source>
</evidence>
<evidence type="ECO:0000313" key="2">
    <source>
        <dbReference type="EMBL" id="PZA17241.1"/>
    </source>
</evidence>
<keyword evidence="3" id="KW-1185">Reference proteome</keyword>
<dbReference type="Proteomes" id="UP000248259">
    <property type="component" value="Unassembled WGS sequence"/>
</dbReference>
<keyword evidence="1" id="KW-0812">Transmembrane</keyword>
<reference evidence="2 3" key="1">
    <citation type="submission" date="2018-06" db="EMBL/GenBank/DDBJ databases">
        <title>Azoarcus communis strain SWub3 genome.</title>
        <authorList>
            <person name="Zorraquino Salvo V."/>
            <person name="Toubiana D."/>
            <person name="Blumwald E."/>
        </authorList>
    </citation>
    <scope>NUCLEOTIDE SEQUENCE [LARGE SCALE GENOMIC DNA]</scope>
    <source>
        <strain evidence="2 3">SWub3</strain>
    </source>
</reference>
<comment type="caution">
    <text evidence="2">The sequence shown here is derived from an EMBL/GenBank/DDBJ whole genome shotgun (WGS) entry which is preliminary data.</text>
</comment>
<gene>
    <name evidence="2" type="ORF">DNK49_08420</name>
</gene>
<dbReference type="OrthoDB" id="6197657at2"/>
<dbReference type="EMBL" id="QKOE01000004">
    <property type="protein sequence ID" value="PZA17241.1"/>
    <property type="molecule type" value="Genomic_DNA"/>
</dbReference>
<dbReference type="AlphaFoldDB" id="A0A323UYE5"/>
<dbReference type="RefSeq" id="WP_110523884.1">
    <property type="nucleotide sequence ID" value="NZ_QKOE01000004.1"/>
</dbReference>
<sequence>MQKLIQVLWPSFLVAAVVEAVFFTVIDPQALYLLGEPVHYDPLTTYSIGFLAFWLICAASSLTTLYFQRTADEINHPEAH</sequence>
<feature type="transmembrane region" description="Helical" evidence="1">
    <location>
        <begin position="46"/>
        <end position="67"/>
    </location>
</feature>
<proteinExistence type="predicted"/>
<keyword evidence="1" id="KW-0472">Membrane</keyword>
<organism evidence="2 3">
    <name type="scientific">Parazoarcus communis SWub3 = DSM 12120</name>
    <dbReference type="NCBI Taxonomy" id="1121029"/>
    <lineage>
        <taxon>Bacteria</taxon>
        <taxon>Pseudomonadati</taxon>
        <taxon>Pseudomonadota</taxon>
        <taxon>Betaproteobacteria</taxon>
        <taxon>Rhodocyclales</taxon>
        <taxon>Zoogloeaceae</taxon>
        <taxon>Parazoarcus</taxon>
    </lineage>
</organism>
<feature type="transmembrane region" description="Helical" evidence="1">
    <location>
        <begin position="7"/>
        <end position="26"/>
    </location>
</feature>
<keyword evidence="1" id="KW-1133">Transmembrane helix</keyword>
<evidence type="ECO:0000256" key="1">
    <source>
        <dbReference type="SAM" id="Phobius"/>
    </source>
</evidence>
<accession>A0A323UYE5</accession>